<evidence type="ECO:0000313" key="2">
    <source>
        <dbReference type="EMBL" id="NCH88180.1"/>
    </source>
</evidence>
<reference evidence="2" key="1">
    <citation type="submission" date="2018-11" db="EMBL/GenBank/DDBJ databases">
        <title>Genomics analysis of Putative Virulence Factors on Adhesion and Cytotoxicity for Cronobacter spp.</title>
        <authorList>
            <person name="Cui J."/>
        </authorList>
    </citation>
    <scope>NUCLEOTIDE SEQUENCE</scope>
    <source>
        <strain evidence="2">SD69</strain>
    </source>
</reference>
<comment type="caution">
    <text evidence="2">The sequence shown here is derived from an EMBL/GenBank/DDBJ whole genome shotgun (WGS) entry which is preliminary data.</text>
</comment>
<protein>
    <submittedName>
        <fullName evidence="2">DUF4760 domain-containing protein</fullName>
    </submittedName>
</protein>
<dbReference type="Pfam" id="PF15956">
    <property type="entry name" value="DUF4760"/>
    <property type="match status" value="1"/>
</dbReference>
<evidence type="ECO:0000313" key="3">
    <source>
        <dbReference type="Proteomes" id="UP000778262"/>
    </source>
</evidence>
<dbReference type="Proteomes" id="UP000778262">
    <property type="component" value="Unassembled WGS sequence"/>
</dbReference>
<keyword evidence="1" id="KW-0175">Coiled coil</keyword>
<dbReference type="AlphaFoldDB" id="A0A9Q4XM88"/>
<dbReference type="EMBL" id="RPBY01000004">
    <property type="protein sequence ID" value="NCH88180.1"/>
    <property type="molecule type" value="Genomic_DNA"/>
</dbReference>
<accession>A0A9Q4XM88</accession>
<evidence type="ECO:0000256" key="1">
    <source>
        <dbReference type="SAM" id="Coils"/>
    </source>
</evidence>
<feature type="coiled-coil region" evidence="1">
    <location>
        <begin position="167"/>
        <end position="198"/>
    </location>
</feature>
<dbReference type="InterPro" id="IPR031876">
    <property type="entry name" value="DUF4760"/>
</dbReference>
<proteinExistence type="predicted"/>
<gene>
    <name evidence="2" type="ORF">EHJ13_12140</name>
</gene>
<organism evidence="2 3">
    <name type="scientific">Cronobacter dublinensis</name>
    <dbReference type="NCBI Taxonomy" id="413497"/>
    <lineage>
        <taxon>Bacteria</taxon>
        <taxon>Pseudomonadati</taxon>
        <taxon>Pseudomonadota</taxon>
        <taxon>Gammaproteobacteria</taxon>
        <taxon>Enterobacterales</taxon>
        <taxon>Enterobacteriaceae</taxon>
        <taxon>Cronobacter</taxon>
    </lineage>
</organism>
<sequence>MTNFILSGLSSFWAFLVGIWESSPTFYPGLAGALIAVTSIRNQRRTSREKNSLDFEAAYKRNKEVVDAWTEVLRIYKDRANFPIADWGRDENSQTDGAKALKIIFNEWERCANAVNNDLYDEQYLYKVYGSTLIFLDVHFEPYMEECRKRNPRFYRNMKCLALKWRVRRAYEDSENETKEYKKLLKEAQELVDKLHAQF</sequence>
<dbReference type="RefSeq" id="WP_097566023.1">
    <property type="nucleotide sequence ID" value="NZ_NRNQ01000013.1"/>
</dbReference>
<name>A0A9Q4XM88_9ENTR</name>